<dbReference type="InterPro" id="IPR000873">
    <property type="entry name" value="AMP-dep_synth/lig_dom"/>
</dbReference>
<dbReference type="OMA" id="RKTAYMW"/>
<dbReference type="Gene3D" id="1.10.1200.10">
    <property type="entry name" value="ACP-like"/>
    <property type="match status" value="1"/>
</dbReference>
<dbReference type="Pfam" id="PF00501">
    <property type="entry name" value="AMP-binding"/>
    <property type="match status" value="1"/>
</dbReference>
<dbReference type="AlphaFoldDB" id="A0A1W2TLN8"/>
<evidence type="ECO:0000259" key="3">
    <source>
        <dbReference type="PROSITE" id="PS50075"/>
    </source>
</evidence>
<accession>A0A1W2TLN8</accession>
<protein>
    <submittedName>
        <fullName evidence="4">Putative nrps-like enzyme</fullName>
    </submittedName>
</protein>
<evidence type="ECO:0000256" key="2">
    <source>
        <dbReference type="ARBA" id="ARBA00022553"/>
    </source>
</evidence>
<organism evidence="4">
    <name type="scientific">Rosellinia necatrix</name>
    <name type="common">White root-rot fungus</name>
    <dbReference type="NCBI Taxonomy" id="77044"/>
    <lineage>
        <taxon>Eukaryota</taxon>
        <taxon>Fungi</taxon>
        <taxon>Dikarya</taxon>
        <taxon>Ascomycota</taxon>
        <taxon>Pezizomycotina</taxon>
        <taxon>Sordariomycetes</taxon>
        <taxon>Xylariomycetidae</taxon>
        <taxon>Xylariales</taxon>
        <taxon>Xylariaceae</taxon>
        <taxon>Rosellinia</taxon>
    </lineage>
</organism>
<dbReference type="SUPFAM" id="SSF47336">
    <property type="entry name" value="ACP-like"/>
    <property type="match status" value="1"/>
</dbReference>
<dbReference type="InterPro" id="IPR013120">
    <property type="entry name" value="FAR_NAD-bd"/>
</dbReference>
<dbReference type="InterPro" id="IPR020845">
    <property type="entry name" value="AMP-binding_CS"/>
</dbReference>
<dbReference type="STRING" id="77044.A0A1W2TLN8"/>
<dbReference type="EMBL" id="DF977457">
    <property type="protein sequence ID" value="GAP89220.1"/>
    <property type="molecule type" value="Genomic_DNA"/>
</dbReference>
<evidence type="ECO:0000313" key="5">
    <source>
        <dbReference type="Proteomes" id="UP000054516"/>
    </source>
</evidence>
<dbReference type="PANTHER" id="PTHR43439:SF2">
    <property type="entry name" value="ENZYME, PUTATIVE (JCVI)-RELATED"/>
    <property type="match status" value="1"/>
</dbReference>
<reference evidence="4" key="1">
    <citation type="submission" date="2016-03" db="EMBL/GenBank/DDBJ databases">
        <title>Draft genome sequence of Rosellinia necatrix.</title>
        <authorList>
            <person name="Kanematsu S."/>
        </authorList>
    </citation>
    <scope>NUCLEOTIDE SEQUENCE [LARGE SCALE GENOMIC DNA]</scope>
    <source>
        <strain evidence="4">W97</strain>
    </source>
</reference>
<name>A0A1W2TLN8_ROSNE</name>
<dbReference type="InterPro" id="IPR006162">
    <property type="entry name" value="Ppantetheine_attach_site"/>
</dbReference>
<feature type="domain" description="Carrier" evidence="3">
    <location>
        <begin position="549"/>
        <end position="627"/>
    </location>
</feature>
<evidence type="ECO:0000313" key="4">
    <source>
        <dbReference type="EMBL" id="GAP89220.1"/>
    </source>
</evidence>
<keyword evidence="1" id="KW-0596">Phosphopantetheine</keyword>
<dbReference type="Pfam" id="PF23562">
    <property type="entry name" value="AMP-binding_C_3"/>
    <property type="match status" value="1"/>
</dbReference>
<dbReference type="PROSITE" id="PS00455">
    <property type="entry name" value="AMP_BINDING"/>
    <property type="match status" value="1"/>
</dbReference>
<proteinExistence type="predicted"/>
<keyword evidence="2" id="KW-0597">Phosphoprotein</keyword>
<dbReference type="Gene3D" id="3.40.50.720">
    <property type="entry name" value="NAD(P)-binding Rossmann-like Domain"/>
    <property type="match status" value="1"/>
</dbReference>
<dbReference type="Pfam" id="PF07993">
    <property type="entry name" value="NAD_binding_4"/>
    <property type="match status" value="1"/>
</dbReference>
<dbReference type="InterPro" id="IPR009081">
    <property type="entry name" value="PP-bd_ACP"/>
</dbReference>
<dbReference type="InterPro" id="IPR051414">
    <property type="entry name" value="Adenylate-forming_Reductase"/>
</dbReference>
<dbReference type="OrthoDB" id="429813at2759"/>
<dbReference type="Pfam" id="PF00550">
    <property type="entry name" value="PP-binding"/>
    <property type="match status" value="1"/>
</dbReference>
<dbReference type="InterPro" id="IPR036736">
    <property type="entry name" value="ACP-like_sf"/>
</dbReference>
<keyword evidence="5" id="KW-1185">Reference proteome</keyword>
<dbReference type="PANTHER" id="PTHR43439">
    <property type="entry name" value="PHENYLACETATE-COENZYME A LIGASE"/>
    <property type="match status" value="1"/>
</dbReference>
<dbReference type="Proteomes" id="UP000054516">
    <property type="component" value="Unassembled WGS sequence"/>
</dbReference>
<dbReference type="InterPro" id="IPR042099">
    <property type="entry name" value="ANL_N_sf"/>
</dbReference>
<dbReference type="PROSITE" id="PS50075">
    <property type="entry name" value="CARRIER"/>
    <property type="match status" value="1"/>
</dbReference>
<dbReference type="InterPro" id="IPR036291">
    <property type="entry name" value="NAD(P)-bd_dom_sf"/>
</dbReference>
<dbReference type="PROSITE" id="PS00012">
    <property type="entry name" value="PHOSPHOPANTETHEINE"/>
    <property type="match status" value="1"/>
</dbReference>
<dbReference type="SUPFAM" id="SSF56801">
    <property type="entry name" value="Acetyl-CoA synthetase-like"/>
    <property type="match status" value="1"/>
</dbReference>
<dbReference type="Gene3D" id="3.40.50.12780">
    <property type="entry name" value="N-terminal domain of ligase-like"/>
    <property type="match status" value="1"/>
</dbReference>
<gene>
    <name evidence="4" type="ORF">SAMD00023353_1200600</name>
</gene>
<sequence length="1051" mass="116059">MANISAEVIEERVRQFGKPWMIDDLIRVRAKDEVQVPILGYPRHKDRATDYELFTGKDLDRMVDEACRVLIGAGLEMNSHKTIGLFAPSDLSYIIALFALSRLGCKILTVSIRLGELACLNLMERTSCDTMIIGSTVRVKITVDGLKRARPGLILIPMPARAEFDKPDSPCQPVVRPIPDREAEHAQLALYGHSSGSTGFPKPLALSHRSVLNNIYFGTGCMAFNALPWYHLHGIFTSFQAIYMRKTAHLYNAHLPLTAEHLIAALKEIQPEICHTVPYVLKLMAERQDGIDALKNCKFVTAAGARTPDELGNRVVQQGVNLGVILGLTEVGHMGDSIYREPGDDSWVYIRPYASLHPHMLFEKAGEGVYEAVYLKSHPALMASTSNSNNPPGSFHSKDLFAPHPTIENAWKYIARDDDRITLLNGEKILPLGMEGAVRESPLVRDSLVVGNDRLTPGLLLFRSTIAVTLSDDEFIDAVWPLIESANVVMDEHARITRDMIVQLAADVEYPVTDKNNIIRAASYEQFEDVIEKLYNQDLGTNGVDKKQLVLEELEKYIFQVVRDYLGIEITDYETDFFAAGVDSLRAAQLRRHLQQNLDIRGHFLSSNAIYDAGNVVGLAAVLYNLRIGKPLENRPPNEKSEITRMKELISEYRGPATREPNEKRDFIVLTGATGALGAHMLNQLLDNPRVARVYCLVRGENGFERVSKSLEERGLTLSGDDPTRVQKLAVLSTNTFGAPNLGLRVQEYAELQSSATLIIHAAWPVNFNIPLESFRPHIAGLRNLLNLGSETPTLTRVVFISSISVAFNMPKPASVPEAPLSSLEHTAGTGYARSKLVGERICEIAGERGAAVGVLRVGQIAADSARGIWNEKEHVPLLVRSATEIRALPRLYGREGLCKWMPVDTVAAAVLQLADGVAAPGASFYNVTPPHAFAWNDRFLPALRAAGLEFEEVTLAEWLRRLRSRADALGPAAEERLPAIKLADYYEATYGDSMAAGARDSDLVFDNAQACGHSIALRTCPELSDVAIVRKMLQHWFLHGSQGAEQGLAK</sequence>
<dbReference type="SUPFAM" id="SSF51735">
    <property type="entry name" value="NAD(P)-binding Rossmann-fold domains"/>
    <property type="match status" value="1"/>
</dbReference>
<evidence type="ECO:0000256" key="1">
    <source>
        <dbReference type="ARBA" id="ARBA00022450"/>
    </source>
</evidence>